<evidence type="ECO:0000313" key="3">
    <source>
        <dbReference type="EMBL" id="EET06064.1"/>
    </source>
</evidence>
<dbReference type="InterPro" id="IPR029058">
    <property type="entry name" value="AB_hydrolase_fold"/>
</dbReference>
<dbReference type="Proteomes" id="UP000001812">
    <property type="component" value="Chromosome I"/>
</dbReference>
<protein>
    <recommendedName>
        <fullName evidence="2">Xaa-Pro dipeptidyl-peptidase-like domain-containing protein</fullName>
    </recommendedName>
</protein>
<dbReference type="GeneID" id="93058886"/>
<dbReference type="AlphaFoldDB" id="A0A0E1W0W2"/>
<accession>A0A0E1W0W2</accession>
<name>A0A0E1W0W2_BURPE</name>
<dbReference type="SMR" id="A0A0E1W0W2"/>
<reference evidence="3" key="1">
    <citation type="submission" date="2009-05" db="EMBL/GenBank/DDBJ databases">
        <authorList>
            <person name="Harkins D.M."/>
            <person name="DeShazer D."/>
            <person name="Woods D.E."/>
            <person name="Brinkac L.M."/>
            <person name="Brown K.A."/>
            <person name="Hung G.C."/>
            <person name="Tuanyok A."/>
            <person name="Zhang B."/>
            <person name="Nierman W.C."/>
        </authorList>
    </citation>
    <scope>NUCLEOTIDE SEQUENCE [LARGE SCALE GENOMIC DNA]</scope>
    <source>
        <strain evidence="3">1710a</strain>
    </source>
</reference>
<evidence type="ECO:0000256" key="1">
    <source>
        <dbReference type="ARBA" id="ARBA00022801"/>
    </source>
</evidence>
<keyword evidence="1" id="KW-0378">Hydrolase</keyword>
<dbReference type="GO" id="GO:0052689">
    <property type="term" value="F:carboxylic ester hydrolase activity"/>
    <property type="evidence" value="ECO:0007669"/>
    <property type="project" value="UniProtKB-ARBA"/>
</dbReference>
<gene>
    <name evidence="3" type="ORF">BURPS1710A_0671</name>
</gene>
<organism evidence="3">
    <name type="scientific">Burkholderia pseudomallei 1710a</name>
    <dbReference type="NCBI Taxonomy" id="320371"/>
    <lineage>
        <taxon>Bacteria</taxon>
        <taxon>Pseudomonadati</taxon>
        <taxon>Pseudomonadota</taxon>
        <taxon>Betaproteobacteria</taxon>
        <taxon>Burkholderiales</taxon>
        <taxon>Burkholderiaceae</taxon>
        <taxon>Burkholderia</taxon>
        <taxon>pseudomallei group</taxon>
    </lineage>
</organism>
<feature type="domain" description="Xaa-Pro dipeptidyl-peptidase-like" evidence="2">
    <location>
        <begin position="96"/>
        <end position="229"/>
    </location>
</feature>
<proteinExistence type="predicted"/>
<sequence length="442" mass="46936">MVQFAWVGSGMAFGKVMTGWIAACVLSAAQADPLPSDAPSAPAAAPYAPRVSHAPRAAGALANAERFDYGDSGLPPVAANLNETIIRIPVDAAGAITLEATVYKPDGPGPFPLVVFNHGKNPGDLRAQPRSRPLSFAREFVRRGYAVVAPNREGFAGSGGTYIQEGCDVERNGVAQARDVAATIGYMSKLSYVDARHVVVAGTSHGGLVSLAYGTEAARGVRGIINFSGGLRQDLCEGWQKNLVDAFDTYGSRTHVPSLWLYGENDSVWSPALVAQLRDAYMSHGASTLFVDFGRYKDDAHRIIVDRDGVPIWWPPVASFLAQLSLPTSVRYAVANPHEPKASGYAAIESVDAVPFIDDAGRAAYRRFLAQHPSRAFAVSSEGAWSWAEGGDDPMALALEGCRKQGAGACQLYAVDERVVWRDAGTQTADESTSAAHALASR</sequence>
<dbReference type="RefSeq" id="WP_004189895.1">
    <property type="nucleotide sequence ID" value="NZ_CM000832.1"/>
</dbReference>
<dbReference type="HOGENOM" id="CLU_043246_1_0_4"/>
<dbReference type="Gene3D" id="3.40.50.1820">
    <property type="entry name" value="alpha/beta hydrolase"/>
    <property type="match status" value="1"/>
</dbReference>
<evidence type="ECO:0000259" key="2">
    <source>
        <dbReference type="Pfam" id="PF02129"/>
    </source>
</evidence>
<dbReference type="PANTHER" id="PTHR22946:SF9">
    <property type="entry name" value="POLYKETIDE TRANSFERASE AF380"/>
    <property type="match status" value="1"/>
</dbReference>
<dbReference type="InterPro" id="IPR000383">
    <property type="entry name" value="Xaa-Pro-like_dom"/>
</dbReference>
<dbReference type="SUPFAM" id="SSF53474">
    <property type="entry name" value="alpha/beta-Hydrolases"/>
    <property type="match status" value="1"/>
</dbReference>
<dbReference type="EMBL" id="CM000832">
    <property type="protein sequence ID" value="EET06064.1"/>
    <property type="molecule type" value="Genomic_DNA"/>
</dbReference>
<dbReference type="InterPro" id="IPR050261">
    <property type="entry name" value="FrsA_esterase"/>
</dbReference>
<dbReference type="Pfam" id="PF02129">
    <property type="entry name" value="Peptidase_S15"/>
    <property type="match status" value="1"/>
</dbReference>
<dbReference type="PANTHER" id="PTHR22946">
    <property type="entry name" value="DIENELACTONE HYDROLASE DOMAIN-CONTAINING PROTEIN-RELATED"/>
    <property type="match status" value="1"/>
</dbReference>